<keyword evidence="4" id="KW-1185">Reference proteome</keyword>
<dbReference type="AlphaFoldDB" id="A0A4R6SN07"/>
<keyword evidence="2" id="KW-1133">Transmembrane helix</keyword>
<feature type="transmembrane region" description="Helical" evidence="2">
    <location>
        <begin position="263"/>
        <end position="282"/>
    </location>
</feature>
<evidence type="ECO:0000313" key="4">
    <source>
        <dbReference type="Proteomes" id="UP000295444"/>
    </source>
</evidence>
<evidence type="ECO:0000256" key="2">
    <source>
        <dbReference type="SAM" id="Phobius"/>
    </source>
</evidence>
<sequence length="314" mass="33742">MAEMTERRRGALSVRAVRHVGLTTALVFVTCAVVIVLSAISYAAADRQLSGLSARASGHITKVDGSTVEAAWATPDGAAHTVRVPLSIDPPKVGTGTDIAYDPADPARAIVPGAQVLVDGDRATTGLVLGALIIVIVLGYDGWRLWRSARLTRRKPTKLLVRRVRIQRGVLTRSYLELDDESAWLPVYYDPVLVRMPAPTTVTAYGDPKRDRLVAAEFDGVVLYPPGRVVRREPPGRRGDNPSRPDDTVAERARSVSGLGRQLRVDAVACIAAPFIGLLWAYADQSGFAGWLGATVLTASAAFWVWAIRGSDPS</sequence>
<organism evidence="3 4">
    <name type="scientific">Labedaea rhizosphaerae</name>
    <dbReference type="NCBI Taxonomy" id="598644"/>
    <lineage>
        <taxon>Bacteria</taxon>
        <taxon>Bacillati</taxon>
        <taxon>Actinomycetota</taxon>
        <taxon>Actinomycetes</taxon>
        <taxon>Pseudonocardiales</taxon>
        <taxon>Pseudonocardiaceae</taxon>
        <taxon>Labedaea</taxon>
    </lineage>
</organism>
<comment type="caution">
    <text evidence="3">The sequence shown here is derived from an EMBL/GenBank/DDBJ whole genome shotgun (WGS) entry which is preliminary data.</text>
</comment>
<proteinExistence type="predicted"/>
<dbReference type="EMBL" id="SNXZ01000001">
    <property type="protein sequence ID" value="TDQ05698.1"/>
    <property type="molecule type" value="Genomic_DNA"/>
</dbReference>
<feature type="region of interest" description="Disordered" evidence="1">
    <location>
        <begin position="232"/>
        <end position="252"/>
    </location>
</feature>
<keyword evidence="2" id="KW-0472">Membrane</keyword>
<dbReference type="Proteomes" id="UP000295444">
    <property type="component" value="Unassembled WGS sequence"/>
</dbReference>
<feature type="transmembrane region" description="Helical" evidence="2">
    <location>
        <begin position="127"/>
        <end position="146"/>
    </location>
</feature>
<name>A0A4R6SN07_LABRH</name>
<reference evidence="3 4" key="1">
    <citation type="submission" date="2019-03" db="EMBL/GenBank/DDBJ databases">
        <title>Genomic Encyclopedia of Type Strains, Phase IV (KMG-IV): sequencing the most valuable type-strain genomes for metagenomic binning, comparative biology and taxonomic classification.</title>
        <authorList>
            <person name="Goeker M."/>
        </authorList>
    </citation>
    <scope>NUCLEOTIDE SEQUENCE [LARGE SCALE GENOMIC DNA]</scope>
    <source>
        <strain evidence="3 4">DSM 45361</strain>
    </source>
</reference>
<gene>
    <name evidence="3" type="ORF">EV186_1011676</name>
</gene>
<accession>A0A4R6SN07</accession>
<dbReference type="RefSeq" id="WP_133848400.1">
    <property type="nucleotide sequence ID" value="NZ_SNXZ01000001.1"/>
</dbReference>
<evidence type="ECO:0008006" key="5">
    <source>
        <dbReference type="Google" id="ProtNLM"/>
    </source>
</evidence>
<keyword evidence="2" id="KW-0812">Transmembrane</keyword>
<feature type="transmembrane region" description="Helical" evidence="2">
    <location>
        <begin position="20"/>
        <end position="45"/>
    </location>
</feature>
<feature type="transmembrane region" description="Helical" evidence="2">
    <location>
        <begin position="288"/>
        <end position="308"/>
    </location>
</feature>
<dbReference type="OrthoDB" id="4569735at2"/>
<evidence type="ECO:0000313" key="3">
    <source>
        <dbReference type="EMBL" id="TDQ05698.1"/>
    </source>
</evidence>
<protein>
    <recommendedName>
        <fullName evidence="5">DUF3592 domain-containing protein</fullName>
    </recommendedName>
</protein>
<evidence type="ECO:0000256" key="1">
    <source>
        <dbReference type="SAM" id="MobiDB-lite"/>
    </source>
</evidence>